<dbReference type="InterPro" id="IPR027640">
    <property type="entry name" value="Kinesin-like_fam"/>
</dbReference>
<dbReference type="InterPro" id="IPR019821">
    <property type="entry name" value="Kinesin_motor_CS"/>
</dbReference>
<dbReference type="GO" id="GO:0032991">
    <property type="term" value="C:protein-containing complex"/>
    <property type="evidence" value="ECO:0007669"/>
    <property type="project" value="UniProtKB-ARBA"/>
</dbReference>
<accession>A0A8C9TUZ0</accession>
<dbReference type="InterPro" id="IPR001752">
    <property type="entry name" value="Kinesin_motor_dom"/>
</dbReference>
<gene>
    <name evidence="15" type="primary">KIF5A</name>
</gene>
<dbReference type="GO" id="GO:0005874">
    <property type="term" value="C:microtubule"/>
    <property type="evidence" value="ECO:0007669"/>
    <property type="project" value="UniProtKB-KW"/>
</dbReference>
<feature type="domain" description="Kinesin motor" evidence="14">
    <location>
        <begin position="9"/>
        <end position="319"/>
    </location>
</feature>
<keyword evidence="9" id="KW-0206">Cytoskeleton</keyword>
<sequence>MADATAECNIKVLCRFRPLNQAEVVRGDKFLPKFQGDDTVIIGGKSYVFDRVFPTNTTQEQVYNTCAKQIVKDVLAGYNGTIFAYGQTSSGKTHTMEGKLHDTQEMGIIPRIAEDIFNHIFAMDENLEFHIKVSYFEIYMDKIRDLLDGNSVSVSCLTQGCTERFVSSPEEVMDVIDEGKANRHVAVTNMNEHSSRSHSIFLINIKQEHIETEQKLSGKLYLVDLAGSEKVSKTGAEGAVLDEAKNINKSLSSLGNVISALAEGTKTHVPYRDSKMTRILQDSLGGNCRTTMFICCSPSSFNDAETKSTLMFGQRAKTIRNTASVNLELTAEQWKRKYEKEKEKNKTLKETIQKLEAELNRWRNGENVPETEQLSPGQVKLESSEEPPLDNGTSSIVVRISAEERQKYEEEIRKLYKQLDDKDDEINQQSQLIEKLKEQMLDQDELLASTRGDSEKVQTELGRLQMESDCAKAEVKEVLQALEELAVNYDQKSQEVEEKSLQNKLLAEELAQKMAHLMSIESELSRMQEVSGHQRKRIAEVLNGLMRDLSEFSTIVGNGEIKLVGGDGAIEEEFTVARLYISKIKSEVKSMVKRCRQLESMQLECHRKMEETGRELSSCQLLISQHEAKIRSLTEYMQNVELKKRQLEDNYDSLSEELAKLQAQETMQEVTKKEKQKDVEEALEQQMESHRESHHKQLGRLRDEINEKQKVIDDLTDRNQKLELELQQLRADFDRLKSREHHKSVQLEELTFLHERHEQSKQDLKGLEETVARELQTLHNLRKLFVQDLTTRVKRSSEMEPDDSGGSTTQKQKISFLENNLDQLTKVHKQLVRDNADLRCELPKLEKRLRSTAERVKALESALKEAKEGAMKDRRRYQQEVERIKDVMRAKNPMRRPHAAQIAKPVRPGHYPACSPTNPVFVRSADQPITFSNALTCLISFLDESLSHVSPVTSYNFSVFSTGNTTDINDNRSDVHCGSQAEDPAKLYVVQQETAAS</sequence>
<dbReference type="GO" id="GO:0005524">
    <property type="term" value="F:ATP binding"/>
    <property type="evidence" value="ECO:0007669"/>
    <property type="project" value="UniProtKB-UniRule"/>
</dbReference>
<evidence type="ECO:0000313" key="16">
    <source>
        <dbReference type="Proteomes" id="UP000694397"/>
    </source>
</evidence>
<evidence type="ECO:0000256" key="9">
    <source>
        <dbReference type="ARBA" id="ARBA00023212"/>
    </source>
</evidence>
<organism evidence="15 16">
    <name type="scientific">Scleropages formosus</name>
    <name type="common">Asian bonytongue</name>
    <name type="synonym">Osteoglossum formosum</name>
    <dbReference type="NCBI Taxonomy" id="113540"/>
    <lineage>
        <taxon>Eukaryota</taxon>
        <taxon>Metazoa</taxon>
        <taxon>Chordata</taxon>
        <taxon>Craniata</taxon>
        <taxon>Vertebrata</taxon>
        <taxon>Euteleostomi</taxon>
        <taxon>Actinopterygii</taxon>
        <taxon>Neopterygii</taxon>
        <taxon>Teleostei</taxon>
        <taxon>Osteoglossocephala</taxon>
        <taxon>Osteoglossomorpha</taxon>
        <taxon>Osteoglossiformes</taxon>
        <taxon>Osteoglossidae</taxon>
        <taxon>Scleropages</taxon>
    </lineage>
</organism>
<dbReference type="GO" id="GO:0008017">
    <property type="term" value="F:microtubule binding"/>
    <property type="evidence" value="ECO:0007669"/>
    <property type="project" value="InterPro"/>
</dbReference>
<dbReference type="PROSITE" id="PS00411">
    <property type="entry name" value="KINESIN_MOTOR_1"/>
    <property type="match status" value="1"/>
</dbReference>
<evidence type="ECO:0000256" key="1">
    <source>
        <dbReference type="ARBA" id="ARBA00004245"/>
    </source>
</evidence>
<dbReference type="PANTHER" id="PTHR47968">
    <property type="entry name" value="CENTROMERE PROTEIN E"/>
    <property type="match status" value="1"/>
</dbReference>
<evidence type="ECO:0000256" key="3">
    <source>
        <dbReference type="ARBA" id="ARBA00022553"/>
    </source>
</evidence>
<dbReference type="GO" id="GO:0048489">
    <property type="term" value="P:synaptic vesicle transport"/>
    <property type="evidence" value="ECO:0007669"/>
    <property type="project" value="UniProtKB-ARBA"/>
</dbReference>
<dbReference type="GO" id="GO:0007292">
    <property type="term" value="P:female gamete generation"/>
    <property type="evidence" value="ECO:0007669"/>
    <property type="project" value="UniProtKB-ARBA"/>
</dbReference>
<dbReference type="InterPro" id="IPR027417">
    <property type="entry name" value="P-loop_NTPase"/>
</dbReference>
<dbReference type="GeneTree" id="ENSGT00940000159439"/>
<keyword evidence="3" id="KW-0597">Phosphoprotein</keyword>
<evidence type="ECO:0000256" key="13">
    <source>
        <dbReference type="SAM" id="MobiDB-lite"/>
    </source>
</evidence>
<name>A0A8C9TUZ0_SCLFO</name>
<keyword evidence="5 10" id="KW-0547">Nucleotide-binding</keyword>
<dbReference type="PANTHER" id="PTHR47968:SF62">
    <property type="entry name" value="KINESIN FAMILY MEMBER 5A"/>
    <property type="match status" value="1"/>
</dbReference>
<keyword evidence="7 12" id="KW-0175">Coiled coil</keyword>
<feature type="coiled-coil region" evidence="12">
    <location>
        <begin position="472"/>
        <end position="509"/>
    </location>
</feature>
<feature type="binding site" evidence="10">
    <location>
        <begin position="86"/>
        <end position="93"/>
    </location>
    <ligand>
        <name>ATP</name>
        <dbReference type="ChEBI" id="CHEBI:30616"/>
    </ligand>
</feature>
<dbReference type="GO" id="GO:1904115">
    <property type="term" value="C:axon cytoplasm"/>
    <property type="evidence" value="ECO:0007669"/>
    <property type="project" value="GOC"/>
</dbReference>
<dbReference type="GO" id="GO:0007097">
    <property type="term" value="P:nuclear migration"/>
    <property type="evidence" value="ECO:0007669"/>
    <property type="project" value="UniProtKB-ARBA"/>
</dbReference>
<evidence type="ECO:0000256" key="8">
    <source>
        <dbReference type="ARBA" id="ARBA00023175"/>
    </source>
</evidence>
<evidence type="ECO:0000256" key="12">
    <source>
        <dbReference type="SAM" id="Coils"/>
    </source>
</evidence>
<feature type="coiled-coil region" evidence="12">
    <location>
        <begin position="398"/>
        <end position="446"/>
    </location>
</feature>
<feature type="region of interest" description="Disordered" evidence="13">
    <location>
        <begin position="363"/>
        <end position="392"/>
    </location>
</feature>
<dbReference type="GO" id="GO:0098957">
    <property type="term" value="P:anterograde axonal transport of mitochondrion"/>
    <property type="evidence" value="ECO:0007669"/>
    <property type="project" value="UniProtKB-ARBA"/>
</dbReference>
<dbReference type="CDD" id="cd23649">
    <property type="entry name" value="Khc_CBD_cc"/>
    <property type="match status" value="1"/>
</dbReference>
<evidence type="ECO:0000256" key="2">
    <source>
        <dbReference type="ARBA" id="ARBA00022490"/>
    </source>
</evidence>
<evidence type="ECO:0000256" key="6">
    <source>
        <dbReference type="ARBA" id="ARBA00022840"/>
    </source>
</evidence>
<dbReference type="InterPro" id="IPR036961">
    <property type="entry name" value="Kinesin_motor_dom_sf"/>
</dbReference>
<dbReference type="SUPFAM" id="SSF52540">
    <property type="entry name" value="P-loop containing nucleoside triphosphate hydrolases"/>
    <property type="match status" value="1"/>
</dbReference>
<evidence type="ECO:0000256" key="11">
    <source>
        <dbReference type="RuleBase" id="RU000394"/>
    </source>
</evidence>
<reference evidence="15" key="2">
    <citation type="submission" date="2025-08" db="UniProtKB">
        <authorList>
            <consortium name="Ensembl"/>
        </authorList>
    </citation>
    <scope>IDENTIFICATION</scope>
</reference>
<evidence type="ECO:0000256" key="4">
    <source>
        <dbReference type="ARBA" id="ARBA00022701"/>
    </source>
</evidence>
<dbReference type="Gene3D" id="6.10.250.1590">
    <property type="match status" value="1"/>
</dbReference>
<dbReference type="PROSITE" id="PS50067">
    <property type="entry name" value="KINESIN_MOTOR_2"/>
    <property type="match status" value="1"/>
</dbReference>
<evidence type="ECO:0000256" key="10">
    <source>
        <dbReference type="PROSITE-ProRule" id="PRU00283"/>
    </source>
</evidence>
<evidence type="ECO:0000256" key="7">
    <source>
        <dbReference type="ARBA" id="ARBA00023054"/>
    </source>
</evidence>
<dbReference type="CDD" id="cd01369">
    <property type="entry name" value="KISc_KHC_KIF5"/>
    <property type="match status" value="1"/>
</dbReference>
<dbReference type="GO" id="GO:0003777">
    <property type="term" value="F:microtubule motor activity"/>
    <property type="evidence" value="ECO:0007669"/>
    <property type="project" value="InterPro"/>
</dbReference>
<evidence type="ECO:0000313" key="15">
    <source>
        <dbReference type="Ensembl" id="ENSSFOP00015053278.1"/>
    </source>
</evidence>
<keyword evidence="8 10" id="KW-0505">Motor protein</keyword>
<dbReference type="SMART" id="SM00129">
    <property type="entry name" value="KISc"/>
    <property type="match status" value="1"/>
</dbReference>
<evidence type="ECO:0000256" key="5">
    <source>
        <dbReference type="ARBA" id="ARBA00022741"/>
    </source>
</evidence>
<reference evidence="15" key="3">
    <citation type="submission" date="2025-09" db="UniProtKB">
        <authorList>
            <consortium name="Ensembl"/>
        </authorList>
    </citation>
    <scope>IDENTIFICATION</scope>
</reference>
<keyword evidence="4 11" id="KW-0493">Microtubule</keyword>
<dbReference type="Ensembl" id="ENSSFOT00015068545.1">
    <property type="protein sequence ID" value="ENSSFOP00015053278.1"/>
    <property type="gene ID" value="ENSSFOG00015010864.2"/>
</dbReference>
<dbReference type="FunFam" id="3.40.850.10:FF:000067">
    <property type="entry name" value="Kinesin-like protein"/>
    <property type="match status" value="1"/>
</dbReference>
<protein>
    <recommendedName>
        <fullName evidence="11">Kinesin-like protein</fullName>
    </recommendedName>
</protein>
<keyword evidence="16" id="KW-1185">Reference proteome</keyword>
<keyword evidence="2" id="KW-0963">Cytoplasm</keyword>
<dbReference type="AlphaFoldDB" id="A0A8C9TUZ0"/>
<dbReference type="Pfam" id="PF00225">
    <property type="entry name" value="Kinesin"/>
    <property type="match status" value="1"/>
</dbReference>
<dbReference type="Gene3D" id="3.40.850.10">
    <property type="entry name" value="Kinesin motor domain"/>
    <property type="match status" value="1"/>
</dbReference>
<dbReference type="GO" id="GO:0030951">
    <property type="term" value="P:establishment or maintenance of microtubule cytoskeleton polarity"/>
    <property type="evidence" value="ECO:0007669"/>
    <property type="project" value="UniProtKB-ARBA"/>
</dbReference>
<evidence type="ECO:0000259" key="14">
    <source>
        <dbReference type="PROSITE" id="PS50067"/>
    </source>
</evidence>
<feature type="coiled-coil region" evidence="12">
    <location>
        <begin position="814"/>
        <end position="887"/>
    </location>
</feature>
<dbReference type="PRINTS" id="PR00380">
    <property type="entry name" value="KINESINHEAVY"/>
</dbReference>
<comment type="similarity">
    <text evidence="10 11">Belongs to the TRAFAC class myosin-kinesin ATPase superfamily. Kinesin family.</text>
</comment>
<dbReference type="OrthoDB" id="3176171at2759"/>
<dbReference type="InterPro" id="IPR059182">
    <property type="entry name" value="Khc_C"/>
</dbReference>
<reference evidence="15 16" key="1">
    <citation type="submission" date="2019-04" db="EMBL/GenBank/DDBJ databases">
        <authorList>
            <consortium name="Wellcome Sanger Institute Data Sharing"/>
        </authorList>
    </citation>
    <scope>NUCLEOTIDE SEQUENCE [LARGE SCALE GENOMIC DNA]</scope>
</reference>
<keyword evidence="6 10" id="KW-0067">ATP-binding</keyword>
<proteinExistence type="inferred from homology"/>
<dbReference type="Proteomes" id="UP000694397">
    <property type="component" value="Chromosome 22"/>
</dbReference>
<feature type="coiled-coil region" evidence="12">
    <location>
        <begin position="623"/>
        <end position="784"/>
    </location>
</feature>
<comment type="subcellular location">
    <subcellularLocation>
        <location evidence="1">Cytoplasm</location>
        <location evidence="1">Cytoskeleton</location>
    </subcellularLocation>
</comment>